<protein>
    <submittedName>
        <fullName evidence="2">Plasma membrane calcium-transporting ATPase 3</fullName>
    </submittedName>
</protein>
<dbReference type="EMBL" id="SRLO01000007">
    <property type="protein sequence ID" value="TNN88173.1"/>
    <property type="molecule type" value="Genomic_DNA"/>
</dbReference>
<name>A0A4Z2JEH1_9TELE</name>
<feature type="compositionally biased region" description="Polar residues" evidence="1">
    <location>
        <begin position="22"/>
        <end position="35"/>
    </location>
</feature>
<dbReference type="AlphaFoldDB" id="A0A4Z2JEH1"/>
<organism evidence="2 3">
    <name type="scientific">Liparis tanakae</name>
    <name type="common">Tanaka's snailfish</name>
    <dbReference type="NCBI Taxonomy" id="230148"/>
    <lineage>
        <taxon>Eukaryota</taxon>
        <taxon>Metazoa</taxon>
        <taxon>Chordata</taxon>
        <taxon>Craniata</taxon>
        <taxon>Vertebrata</taxon>
        <taxon>Euteleostomi</taxon>
        <taxon>Actinopterygii</taxon>
        <taxon>Neopterygii</taxon>
        <taxon>Teleostei</taxon>
        <taxon>Neoteleostei</taxon>
        <taxon>Acanthomorphata</taxon>
        <taxon>Eupercaria</taxon>
        <taxon>Perciformes</taxon>
        <taxon>Cottioidei</taxon>
        <taxon>Cottales</taxon>
        <taxon>Liparidae</taxon>
        <taxon>Liparis</taxon>
    </lineage>
</organism>
<keyword evidence="3" id="KW-1185">Reference proteome</keyword>
<feature type="region of interest" description="Disordered" evidence="1">
    <location>
        <begin position="1"/>
        <end position="62"/>
    </location>
</feature>
<comment type="caution">
    <text evidence="2">The sequence shown here is derived from an EMBL/GenBank/DDBJ whole genome shotgun (WGS) entry which is preliminary data.</text>
</comment>
<evidence type="ECO:0000256" key="1">
    <source>
        <dbReference type="SAM" id="MobiDB-lite"/>
    </source>
</evidence>
<gene>
    <name evidence="2" type="primary">Atp2b3_0</name>
    <name evidence="2" type="ORF">EYF80_001754</name>
</gene>
<proteinExistence type="predicted"/>
<sequence length="62" mass="6871">MEVVSTFKRSGSFQGAMRRRSSVLSQLHDCSTGGSLKTRKQHSESLKTGDSVNRDQEVLVET</sequence>
<accession>A0A4Z2JEH1</accession>
<dbReference type="Proteomes" id="UP000314294">
    <property type="component" value="Unassembled WGS sequence"/>
</dbReference>
<evidence type="ECO:0000313" key="3">
    <source>
        <dbReference type="Proteomes" id="UP000314294"/>
    </source>
</evidence>
<reference evidence="2 3" key="1">
    <citation type="submission" date="2019-03" db="EMBL/GenBank/DDBJ databases">
        <title>First draft genome of Liparis tanakae, snailfish: a comprehensive survey of snailfish specific genes.</title>
        <authorList>
            <person name="Kim W."/>
            <person name="Song I."/>
            <person name="Jeong J.-H."/>
            <person name="Kim D."/>
            <person name="Kim S."/>
            <person name="Ryu S."/>
            <person name="Song J.Y."/>
            <person name="Lee S.K."/>
        </authorList>
    </citation>
    <scope>NUCLEOTIDE SEQUENCE [LARGE SCALE GENOMIC DNA]</scope>
    <source>
        <tissue evidence="2">Muscle</tissue>
    </source>
</reference>
<dbReference type="OrthoDB" id="116380at2759"/>
<evidence type="ECO:0000313" key="2">
    <source>
        <dbReference type="EMBL" id="TNN88173.1"/>
    </source>
</evidence>
<feature type="compositionally biased region" description="Basic and acidic residues" evidence="1">
    <location>
        <begin position="41"/>
        <end position="62"/>
    </location>
</feature>